<gene>
    <name evidence="3" type="ORF">E3N88_29796</name>
</gene>
<feature type="region of interest" description="Disordered" evidence="2">
    <location>
        <begin position="290"/>
        <end position="310"/>
    </location>
</feature>
<evidence type="ECO:0000313" key="3">
    <source>
        <dbReference type="EMBL" id="KAD3640573.1"/>
    </source>
</evidence>
<feature type="compositionally biased region" description="Basic and acidic residues" evidence="2">
    <location>
        <begin position="761"/>
        <end position="772"/>
    </location>
</feature>
<feature type="region of interest" description="Disordered" evidence="2">
    <location>
        <begin position="249"/>
        <end position="275"/>
    </location>
</feature>
<feature type="compositionally biased region" description="Basic residues" evidence="2">
    <location>
        <begin position="1029"/>
        <end position="1042"/>
    </location>
</feature>
<feature type="region of interest" description="Disordered" evidence="2">
    <location>
        <begin position="610"/>
        <end position="705"/>
    </location>
</feature>
<evidence type="ECO:0000256" key="1">
    <source>
        <dbReference type="SAM" id="Coils"/>
    </source>
</evidence>
<name>A0A5N6MK89_9ASTR</name>
<feature type="region of interest" description="Disordered" evidence="2">
    <location>
        <begin position="430"/>
        <end position="450"/>
    </location>
</feature>
<evidence type="ECO:0000313" key="4">
    <source>
        <dbReference type="Proteomes" id="UP000326396"/>
    </source>
</evidence>
<comment type="caution">
    <text evidence="3">The sequence shown here is derived from an EMBL/GenBank/DDBJ whole genome shotgun (WGS) entry which is preliminary data.</text>
</comment>
<feature type="region of interest" description="Disordered" evidence="2">
    <location>
        <begin position="950"/>
        <end position="1076"/>
    </location>
</feature>
<feature type="coiled-coil region" evidence="1">
    <location>
        <begin position="501"/>
        <end position="535"/>
    </location>
</feature>
<dbReference type="OrthoDB" id="1749170at2759"/>
<feature type="compositionally biased region" description="Polar residues" evidence="2">
    <location>
        <begin position="632"/>
        <end position="660"/>
    </location>
</feature>
<feature type="region of interest" description="Disordered" evidence="2">
    <location>
        <begin position="463"/>
        <end position="501"/>
    </location>
</feature>
<feature type="compositionally biased region" description="Basic and acidic residues" evidence="2">
    <location>
        <begin position="973"/>
        <end position="986"/>
    </location>
</feature>
<organism evidence="3 4">
    <name type="scientific">Mikania micrantha</name>
    <name type="common">bitter vine</name>
    <dbReference type="NCBI Taxonomy" id="192012"/>
    <lineage>
        <taxon>Eukaryota</taxon>
        <taxon>Viridiplantae</taxon>
        <taxon>Streptophyta</taxon>
        <taxon>Embryophyta</taxon>
        <taxon>Tracheophyta</taxon>
        <taxon>Spermatophyta</taxon>
        <taxon>Magnoliopsida</taxon>
        <taxon>eudicotyledons</taxon>
        <taxon>Gunneridae</taxon>
        <taxon>Pentapetalae</taxon>
        <taxon>asterids</taxon>
        <taxon>campanulids</taxon>
        <taxon>Asterales</taxon>
        <taxon>Asteraceae</taxon>
        <taxon>Asteroideae</taxon>
        <taxon>Heliantheae alliance</taxon>
        <taxon>Eupatorieae</taxon>
        <taxon>Mikania</taxon>
    </lineage>
</organism>
<feature type="compositionally biased region" description="Basic and acidic residues" evidence="2">
    <location>
        <begin position="620"/>
        <end position="631"/>
    </location>
</feature>
<feature type="region of interest" description="Disordered" evidence="2">
    <location>
        <begin position="549"/>
        <end position="589"/>
    </location>
</feature>
<sequence length="1211" mass="132837">MEMDLLAFKPAHNDPAELSAEHDADFAPIISFLQRSRYLFALTVQPLVYESHHQQFWASCFVSSSSNGRTLNATIDAHPVSINVETICRHLRLNDAGGKVSFTKDEVALTFQSMGYEGPLPSTTYLKGRVSYNYKYLIHLFLHCLSNKAGGWDQIPSDLASAIHGLVSNQLFNFSAFIFNNLVDNISSPKKFCMYPRFLQQIFNEELGTSLTLTGNTYKMPLVSSKVFVQLKNKGAQFSGKFTPLLPSMESHTPEGYSSVNPTEAEPTPSTSVPHPIKITYKRKRTPVQLSTVAQAPSTDPKKKKVKRTAKGTVLPKVKATPLVDPQVLPLEPVAALNQPESPQLMSQNISENIQRDNPILGSALTEATQLDQRLSPKSPATVEEPLSPTTQTLMRVVTQLQARFPDPEPILLEVGPSSSEGVNAGEAATTVDLNQDPQDIGTGNRTSPAATYVGEDFFEALLNEGNPGSQETTSGGGGAGARLTTPSPKDSTHVDEGTREQELTAKVVTLQARVASLEAEVAALQLEIQNKDATILDIKRRPLVTLHQFHPDPDTTTFISPDATKKGENAPSAGSGPEAREVEGAQEVNPSIVTLTAEWDDFLGTYFQVSSTSSSSSSEDTREVAKETEKQTTNVSLEPQSPSGTKSQAETHLSPSETAAQVAMEEATQEEPIFMEPVSPSGTKAAEDLSSTPEPLVETNKESSKVIGQLEETVNAEVNSKAAAASEGPVIIDDSSTEELSANEPTGEATRDTASGVKLTADDKGKRKLTPEEEAEQEERIPKRMKGRPNTSVNEEHIRLCALLEEKGYNFDEVFLWSVPRLAAELDKVQQQEQAADASKAQTVLKKKQKEKAYRDKNKAFLLEYGFHARQLGPMKNSTMDMHIRDIKAKISRGELLPIEQIMAQKASLIRGLGLGEGVRIEFPLSGAGIRQGEEVMCGEVTKAMFPNMFPINPKEEQPSPPSRKLPSQIPDPERQTQADERRTEPSVTEDVGSQPTAKTSAAVGSSVEDQQARDQRSQATAQAIPRFTRKKSIARRKKRTSAISSDSEPESPPPGTKAKPGASMPKDHPKDLYDSQHHHTYVPVVKWSYSRLHKKFTLTLSNGGIKVVNLVQLFALAAPFVFDLEKLLLENPDEGQEGRQAVRWAKARAQTNTLRKEEVTLRKQHYFRRITYSYRKVYKTTASEGSAASRFKASEVASEEQKLPKTFLC</sequence>
<reference evidence="3 4" key="1">
    <citation type="submission" date="2019-05" db="EMBL/GenBank/DDBJ databases">
        <title>Mikania micrantha, genome provides insights into the molecular mechanism of rapid growth.</title>
        <authorList>
            <person name="Liu B."/>
        </authorList>
    </citation>
    <scope>NUCLEOTIDE SEQUENCE [LARGE SCALE GENOMIC DNA]</scope>
    <source>
        <strain evidence="3">NLD-2019</strain>
        <tissue evidence="3">Leaf</tissue>
    </source>
</reference>
<feature type="region of interest" description="Disordered" evidence="2">
    <location>
        <begin position="719"/>
        <end position="791"/>
    </location>
</feature>
<feature type="compositionally biased region" description="Polar residues" evidence="2">
    <location>
        <begin position="432"/>
        <end position="450"/>
    </location>
</feature>
<dbReference type="Proteomes" id="UP000326396">
    <property type="component" value="Linkage Group LG5"/>
</dbReference>
<feature type="compositionally biased region" description="Basic and acidic residues" evidence="2">
    <location>
        <begin position="1067"/>
        <end position="1076"/>
    </location>
</feature>
<dbReference type="EMBL" id="SZYD01000015">
    <property type="protein sequence ID" value="KAD3640573.1"/>
    <property type="molecule type" value="Genomic_DNA"/>
</dbReference>
<keyword evidence="4" id="KW-1185">Reference proteome</keyword>
<accession>A0A5N6MK89</accession>
<feature type="compositionally biased region" description="Basic and acidic residues" evidence="2">
    <location>
        <begin position="491"/>
        <end position="501"/>
    </location>
</feature>
<keyword evidence="1" id="KW-0175">Coiled coil</keyword>
<feature type="compositionally biased region" description="Polar residues" evidence="2">
    <location>
        <begin position="993"/>
        <end position="1011"/>
    </location>
</feature>
<evidence type="ECO:0000256" key="2">
    <source>
        <dbReference type="SAM" id="MobiDB-lite"/>
    </source>
</evidence>
<protein>
    <submittedName>
        <fullName evidence="3">Uncharacterized protein</fullName>
    </submittedName>
</protein>
<dbReference type="AlphaFoldDB" id="A0A5N6MK89"/>
<proteinExistence type="predicted"/>
<feature type="compositionally biased region" description="Polar residues" evidence="2">
    <location>
        <begin position="256"/>
        <end position="273"/>
    </location>
</feature>